<accession>A0A371CLT8</accession>
<evidence type="ECO:0000313" key="1">
    <source>
        <dbReference type="EMBL" id="RDX41251.1"/>
    </source>
</evidence>
<proteinExistence type="predicted"/>
<keyword evidence="2" id="KW-1185">Reference proteome</keyword>
<gene>
    <name evidence="1" type="ORF">OH76DRAFT_1364924</name>
</gene>
<dbReference type="OrthoDB" id="2751906at2759"/>
<reference evidence="1 2" key="1">
    <citation type="journal article" date="2018" name="Biotechnol. Biofuels">
        <title>Integrative visual omics of the white-rot fungus Polyporus brumalis exposes the biotechnological potential of its oxidative enzymes for delignifying raw plant biomass.</title>
        <authorList>
            <person name="Miyauchi S."/>
            <person name="Rancon A."/>
            <person name="Drula E."/>
            <person name="Hage H."/>
            <person name="Chaduli D."/>
            <person name="Favel A."/>
            <person name="Grisel S."/>
            <person name="Henrissat B."/>
            <person name="Herpoel-Gimbert I."/>
            <person name="Ruiz-Duenas F.J."/>
            <person name="Chevret D."/>
            <person name="Hainaut M."/>
            <person name="Lin J."/>
            <person name="Wang M."/>
            <person name="Pangilinan J."/>
            <person name="Lipzen A."/>
            <person name="Lesage-Meessen L."/>
            <person name="Navarro D."/>
            <person name="Riley R."/>
            <person name="Grigoriev I.V."/>
            <person name="Zhou S."/>
            <person name="Raouche S."/>
            <person name="Rosso M.N."/>
        </authorList>
    </citation>
    <scope>NUCLEOTIDE SEQUENCE [LARGE SCALE GENOMIC DNA]</scope>
    <source>
        <strain evidence="1 2">BRFM 1820</strain>
    </source>
</reference>
<organism evidence="1 2">
    <name type="scientific">Lentinus brumalis</name>
    <dbReference type="NCBI Taxonomy" id="2498619"/>
    <lineage>
        <taxon>Eukaryota</taxon>
        <taxon>Fungi</taxon>
        <taxon>Dikarya</taxon>
        <taxon>Basidiomycota</taxon>
        <taxon>Agaricomycotina</taxon>
        <taxon>Agaricomycetes</taxon>
        <taxon>Polyporales</taxon>
        <taxon>Polyporaceae</taxon>
        <taxon>Lentinus</taxon>
    </lineage>
</organism>
<evidence type="ECO:0000313" key="2">
    <source>
        <dbReference type="Proteomes" id="UP000256964"/>
    </source>
</evidence>
<dbReference type="AlphaFoldDB" id="A0A371CLT8"/>
<dbReference type="EMBL" id="KZ857518">
    <property type="protein sequence ID" value="RDX41251.1"/>
    <property type="molecule type" value="Genomic_DNA"/>
</dbReference>
<dbReference type="SUPFAM" id="SSF56112">
    <property type="entry name" value="Protein kinase-like (PK-like)"/>
    <property type="match status" value="1"/>
</dbReference>
<sequence>MTLTLKFPAAPLLPPDRQPKNPHYELVALNDGGLPDTYTVTQVHDCISNKARGMRRVYRITMVSEAMNQTRDFVCKVAFGMRYFEVLKEEAMLYEGKLESLCGQAVPMYYGFFMGETYEGRTGILILEDCGRPLRVPIRRQPLYFRYHLLHALIQVHHAGVDLEDFGVHNVVVTKDPDPSRADKHIPVIIDFSNAKKHKCLYNDELVAYSVMPYPSLVPCSELWRAFMEAEIFYPRVVTFFSTDVPIEYLQSVELLKAKGNPPDWMPQDRIDRVAYRVCKDHRDWWAARKALDEGSVRFGCARMAHCCGPCDECGLYPTTG</sequence>
<name>A0A371CLT8_9APHY</name>
<protein>
    <recommendedName>
        <fullName evidence="3">Protein kinase domain-containing protein</fullName>
    </recommendedName>
</protein>
<evidence type="ECO:0008006" key="3">
    <source>
        <dbReference type="Google" id="ProtNLM"/>
    </source>
</evidence>
<dbReference type="InterPro" id="IPR011009">
    <property type="entry name" value="Kinase-like_dom_sf"/>
</dbReference>
<dbReference type="Proteomes" id="UP000256964">
    <property type="component" value="Unassembled WGS sequence"/>
</dbReference>